<evidence type="ECO:0000313" key="7">
    <source>
        <dbReference type="Proteomes" id="UP000289738"/>
    </source>
</evidence>
<dbReference type="PROSITE" id="PS50090">
    <property type="entry name" value="MYB_LIKE"/>
    <property type="match status" value="1"/>
</dbReference>
<keyword evidence="3" id="KW-0539">Nucleus</keyword>
<dbReference type="InterPro" id="IPR031105">
    <property type="entry name" value="TRP_plant"/>
</dbReference>
<dbReference type="AlphaFoldDB" id="A0A445A9G9"/>
<gene>
    <name evidence="6" type="ORF">Ahy_B03g068375</name>
</gene>
<evidence type="ECO:0000256" key="3">
    <source>
        <dbReference type="ARBA" id="ARBA00023242"/>
    </source>
</evidence>
<protein>
    <submittedName>
        <fullName evidence="6">Uncharacterized protein</fullName>
    </submittedName>
</protein>
<name>A0A445A9G9_ARAHY</name>
<dbReference type="Proteomes" id="UP000289738">
    <property type="component" value="Chromosome B03"/>
</dbReference>
<dbReference type="InterPro" id="IPR001005">
    <property type="entry name" value="SANT/Myb"/>
</dbReference>
<dbReference type="InterPro" id="IPR029071">
    <property type="entry name" value="Ubiquitin-like_domsf"/>
</dbReference>
<dbReference type="InterPro" id="IPR009057">
    <property type="entry name" value="Homeodomain-like_sf"/>
</dbReference>
<organism evidence="6 7">
    <name type="scientific">Arachis hypogaea</name>
    <name type="common">Peanut</name>
    <dbReference type="NCBI Taxonomy" id="3818"/>
    <lineage>
        <taxon>Eukaryota</taxon>
        <taxon>Viridiplantae</taxon>
        <taxon>Streptophyta</taxon>
        <taxon>Embryophyta</taxon>
        <taxon>Tracheophyta</taxon>
        <taxon>Spermatophyta</taxon>
        <taxon>Magnoliopsida</taxon>
        <taxon>eudicotyledons</taxon>
        <taxon>Gunneridae</taxon>
        <taxon>Pentapetalae</taxon>
        <taxon>rosids</taxon>
        <taxon>fabids</taxon>
        <taxon>Fabales</taxon>
        <taxon>Fabaceae</taxon>
        <taxon>Papilionoideae</taxon>
        <taxon>50 kb inversion clade</taxon>
        <taxon>dalbergioids sensu lato</taxon>
        <taxon>Dalbergieae</taxon>
        <taxon>Pterocarpus clade</taxon>
        <taxon>Arachis</taxon>
    </lineage>
</organism>
<feature type="domain" description="HTH myb-type" evidence="5">
    <location>
        <begin position="561"/>
        <end position="620"/>
    </location>
</feature>
<evidence type="ECO:0000256" key="1">
    <source>
        <dbReference type="ARBA" id="ARBA00004123"/>
    </source>
</evidence>
<comment type="caution">
    <text evidence="6">The sequence shown here is derived from an EMBL/GenBank/DDBJ whole genome shotgun (WGS) entry which is preliminary data.</text>
</comment>
<dbReference type="Pfam" id="PF00249">
    <property type="entry name" value="Myb_DNA-binding"/>
    <property type="match status" value="1"/>
</dbReference>
<sequence>MVLQKRLDYGFNGYEAPAVPRATRTTRRRTKFQRRVQDDQMCAIDLLATLAGKFFFQDKGNPTMPSDASTDKDQHGFVEGCQDSDKPLKDELFYKRSFDNNHFPHFSSQTNKQNCPLNELQNHEIDVHLGNASVIISSCSSERLVSEKLVDARCPNKMENFTSKDILGSSGHPVVNCCKLDGESKTNKLKDKLHKLEKVSIDLGTKMRGFEDPSTEKPPRRISLGSKAKLSKYVDIFSYSSLPKGCDNVSAVRRDDDENFSGSTHPCTKTKSFMPVTGIHGRRLRKLLTCKYGKVAQESKNDTLASSDETLKSTYSSKKNYYKRQRSQMNIPFKKRRRFHCSSVSNSSGFIRSADIYYSPESDCGIPVLESPLGCRRGDPVNIRIKSFTVPELFIEIPETATVGSLKRTVMDAVTTVLGGGLHVGVVLQGKKVRDDSKTLLQAGISHDNQLDALGFTLEPNVSQSLPPLHASTSHSLIRYPSNPAVTHQRTRGISDMLLDHQVTSLGNHVESEHDSAPSLINKVKEKSTVDSKQLVSFPEMSKDEKVMIPVVQKSKRSEILQRRIRRPFSVDEVEALIQAVEKLGTGRWRDVKCHAFGNVDHRTYVDLKDKWKTLVHTAGISPRQRRGEPVPQDLLDRVLKAQAYWSQHQTKQHHETNLLDQGLPIGPGYVHGITA</sequence>
<evidence type="ECO:0000256" key="2">
    <source>
        <dbReference type="ARBA" id="ARBA00023125"/>
    </source>
</evidence>
<dbReference type="GO" id="GO:0005634">
    <property type="term" value="C:nucleus"/>
    <property type="evidence" value="ECO:0007669"/>
    <property type="project" value="UniProtKB-SubCell"/>
</dbReference>
<proteinExistence type="predicted"/>
<reference evidence="6 7" key="1">
    <citation type="submission" date="2019-01" db="EMBL/GenBank/DDBJ databases">
        <title>Sequencing of cultivated peanut Arachis hypogaea provides insights into genome evolution and oil improvement.</title>
        <authorList>
            <person name="Chen X."/>
        </authorList>
    </citation>
    <scope>NUCLEOTIDE SEQUENCE [LARGE SCALE GENOMIC DNA]</scope>
    <source>
        <strain evidence="7">cv. Fuhuasheng</strain>
        <tissue evidence="6">Leaves</tissue>
    </source>
</reference>
<dbReference type="SUPFAM" id="SSF46689">
    <property type="entry name" value="Homeodomain-like"/>
    <property type="match status" value="1"/>
</dbReference>
<dbReference type="Gramene" id="arahy.Tifrunner.gnm2.ann2.Ah13g055300.1">
    <property type="protein sequence ID" value="arahy.Tifrunner.gnm2.ann2.Ah13g055300.1-CDS"/>
    <property type="gene ID" value="arahy.Tifrunner.gnm2.ann2.Ah13g055300"/>
</dbReference>
<dbReference type="STRING" id="3818.A0A445A9G9"/>
<dbReference type="GO" id="GO:0042162">
    <property type="term" value="F:telomeric DNA binding"/>
    <property type="evidence" value="ECO:0007669"/>
    <property type="project" value="UniProtKB-ARBA"/>
</dbReference>
<evidence type="ECO:0000259" key="4">
    <source>
        <dbReference type="PROSITE" id="PS50090"/>
    </source>
</evidence>
<dbReference type="SMR" id="A0A445A9G9"/>
<dbReference type="SUPFAM" id="SSF54236">
    <property type="entry name" value="Ubiquitin-like"/>
    <property type="match status" value="1"/>
</dbReference>
<dbReference type="SMART" id="SM00717">
    <property type="entry name" value="SANT"/>
    <property type="match status" value="1"/>
</dbReference>
<evidence type="ECO:0000259" key="5">
    <source>
        <dbReference type="PROSITE" id="PS51294"/>
    </source>
</evidence>
<dbReference type="PANTHER" id="PTHR21717:SF70">
    <property type="entry name" value="TELOMERE REPEAT-BINDING PROTEIN 2-RELATED"/>
    <property type="match status" value="1"/>
</dbReference>
<accession>A0A445A9G9</accession>
<comment type="subcellular location">
    <subcellularLocation>
        <location evidence="1">Nucleus</location>
    </subcellularLocation>
</comment>
<dbReference type="EMBL" id="SDMP01000013">
    <property type="protein sequence ID" value="RYR23104.1"/>
    <property type="molecule type" value="Genomic_DNA"/>
</dbReference>
<keyword evidence="2" id="KW-0238">DNA-binding</keyword>
<dbReference type="Gene3D" id="1.10.246.220">
    <property type="match status" value="1"/>
</dbReference>
<dbReference type="CDD" id="cd11660">
    <property type="entry name" value="SANT_TRF"/>
    <property type="match status" value="1"/>
</dbReference>
<feature type="domain" description="Myb-like" evidence="4">
    <location>
        <begin position="561"/>
        <end position="616"/>
    </location>
</feature>
<evidence type="ECO:0000313" key="6">
    <source>
        <dbReference type="EMBL" id="RYR23104.1"/>
    </source>
</evidence>
<dbReference type="PROSITE" id="PS51294">
    <property type="entry name" value="HTH_MYB"/>
    <property type="match status" value="1"/>
</dbReference>
<dbReference type="OrthoDB" id="2020981at2759"/>
<dbReference type="InterPro" id="IPR057625">
    <property type="entry name" value="TPR1-6-like_ubiquitin"/>
</dbReference>
<keyword evidence="7" id="KW-1185">Reference proteome</keyword>
<dbReference type="PANTHER" id="PTHR21717">
    <property type="entry name" value="TELOMERIC REPEAT BINDING PROTEIN"/>
    <property type="match status" value="1"/>
</dbReference>
<dbReference type="Pfam" id="PF23603">
    <property type="entry name" value="Ubiquitin_TPR1"/>
    <property type="match status" value="1"/>
</dbReference>
<dbReference type="InterPro" id="IPR017930">
    <property type="entry name" value="Myb_dom"/>
</dbReference>